<name>A0AAW2BFH0_9ROSI</name>
<organism evidence="4 5">
    <name type="scientific">Lithocarpus litseifolius</name>
    <dbReference type="NCBI Taxonomy" id="425828"/>
    <lineage>
        <taxon>Eukaryota</taxon>
        <taxon>Viridiplantae</taxon>
        <taxon>Streptophyta</taxon>
        <taxon>Embryophyta</taxon>
        <taxon>Tracheophyta</taxon>
        <taxon>Spermatophyta</taxon>
        <taxon>Magnoliopsida</taxon>
        <taxon>eudicotyledons</taxon>
        <taxon>Gunneridae</taxon>
        <taxon>Pentapetalae</taxon>
        <taxon>rosids</taxon>
        <taxon>fabids</taxon>
        <taxon>Fagales</taxon>
        <taxon>Fagaceae</taxon>
        <taxon>Lithocarpus</taxon>
    </lineage>
</organism>
<evidence type="ECO:0000256" key="2">
    <source>
        <dbReference type="ARBA" id="ARBA00022692"/>
    </source>
</evidence>
<dbReference type="AlphaFoldDB" id="A0AAW2BFH0"/>
<gene>
    <name evidence="4" type="ORF">SO802_033602</name>
</gene>
<keyword evidence="5" id="KW-1185">Reference proteome</keyword>
<protein>
    <submittedName>
        <fullName evidence="4">Uncharacterized protein</fullName>
    </submittedName>
</protein>
<dbReference type="EMBL" id="JAZDWU010000012">
    <property type="protein sequence ID" value="KAK9984077.1"/>
    <property type="molecule type" value="Genomic_DNA"/>
</dbReference>
<comment type="caution">
    <text evidence="4">The sequence shown here is derived from an EMBL/GenBank/DDBJ whole genome shotgun (WGS) entry which is preliminary data.</text>
</comment>
<keyword evidence="3" id="KW-0472">Membrane</keyword>
<comment type="subcellular location">
    <subcellularLocation>
        <location evidence="1">Membrane</location>
    </subcellularLocation>
</comment>
<reference evidence="4 5" key="1">
    <citation type="submission" date="2024-01" db="EMBL/GenBank/DDBJ databases">
        <title>A telomere-to-telomere, gap-free genome of sweet tea (Lithocarpus litseifolius).</title>
        <authorList>
            <person name="Zhou J."/>
        </authorList>
    </citation>
    <scope>NUCLEOTIDE SEQUENCE [LARGE SCALE GENOMIC DNA]</scope>
    <source>
        <strain evidence="4">Zhou-2022a</strain>
        <tissue evidence="4">Leaf</tissue>
    </source>
</reference>
<dbReference type="Proteomes" id="UP001459277">
    <property type="component" value="Unassembled WGS sequence"/>
</dbReference>
<dbReference type="SUPFAM" id="SSF103506">
    <property type="entry name" value="Mitochondrial carrier"/>
    <property type="match status" value="1"/>
</dbReference>
<dbReference type="InterPro" id="IPR023395">
    <property type="entry name" value="MCP_dom_sf"/>
</dbReference>
<evidence type="ECO:0000256" key="1">
    <source>
        <dbReference type="ARBA" id="ARBA00004370"/>
    </source>
</evidence>
<evidence type="ECO:0000256" key="3">
    <source>
        <dbReference type="ARBA" id="ARBA00023136"/>
    </source>
</evidence>
<accession>A0AAW2BFH0</accession>
<evidence type="ECO:0000313" key="5">
    <source>
        <dbReference type="Proteomes" id="UP001459277"/>
    </source>
</evidence>
<proteinExistence type="predicted"/>
<dbReference type="GO" id="GO:0016020">
    <property type="term" value="C:membrane"/>
    <property type="evidence" value="ECO:0007669"/>
    <property type="project" value="UniProtKB-SubCell"/>
</dbReference>
<sequence>MTPLSQLLWLNSTFFNERYPYQVKLYRCNKMELSPSGLFNCGNREVAARNPKIVFENLQDHIQLSLYLSYVSGALVGCAATVGSYPFDLQRTMLASQGEPKSSLNYETWV</sequence>
<evidence type="ECO:0000313" key="4">
    <source>
        <dbReference type="EMBL" id="KAK9984077.1"/>
    </source>
</evidence>
<keyword evidence="2" id="KW-0812">Transmembrane</keyword>